<keyword evidence="2" id="KW-0479">Metal-binding</keyword>
<evidence type="ECO:0000313" key="5">
    <source>
        <dbReference type="EMBL" id="KAJ0965560.1"/>
    </source>
</evidence>
<evidence type="ECO:0000259" key="4">
    <source>
        <dbReference type="PROSITE" id="PS51795"/>
    </source>
</evidence>
<feature type="zinc finger region" description="FLZ-type" evidence="3">
    <location>
        <begin position="118"/>
        <end position="160"/>
    </location>
</feature>
<gene>
    <name evidence="5" type="ORF">J5N97_026698</name>
</gene>
<protein>
    <recommendedName>
        <fullName evidence="4">FLZ-type domain-containing protein</fullName>
    </recommendedName>
</protein>
<proteinExistence type="inferred from homology"/>
<reference evidence="5" key="1">
    <citation type="submission" date="2021-03" db="EMBL/GenBank/DDBJ databases">
        <authorList>
            <person name="Li Z."/>
            <person name="Yang C."/>
        </authorList>
    </citation>
    <scope>NUCLEOTIDE SEQUENCE</scope>
    <source>
        <strain evidence="5">Dzin_1.0</strain>
        <tissue evidence="5">Leaf</tissue>
    </source>
</reference>
<evidence type="ECO:0000256" key="3">
    <source>
        <dbReference type="PROSITE-ProRule" id="PRU01131"/>
    </source>
</evidence>
<reference evidence="5" key="2">
    <citation type="journal article" date="2022" name="Hortic Res">
        <title>The genome of Dioscorea zingiberensis sheds light on the biosynthesis, origin and evolution of the medicinally important diosgenin saponins.</title>
        <authorList>
            <person name="Li Y."/>
            <person name="Tan C."/>
            <person name="Li Z."/>
            <person name="Guo J."/>
            <person name="Li S."/>
            <person name="Chen X."/>
            <person name="Wang C."/>
            <person name="Dai X."/>
            <person name="Yang H."/>
            <person name="Song W."/>
            <person name="Hou L."/>
            <person name="Xu J."/>
            <person name="Tong Z."/>
            <person name="Xu A."/>
            <person name="Yuan X."/>
            <person name="Wang W."/>
            <person name="Yang Q."/>
            <person name="Chen L."/>
            <person name="Sun Z."/>
            <person name="Wang K."/>
            <person name="Pan B."/>
            <person name="Chen J."/>
            <person name="Bao Y."/>
            <person name="Liu F."/>
            <person name="Qi X."/>
            <person name="Gang D.R."/>
            <person name="Wen J."/>
            <person name="Li J."/>
        </authorList>
    </citation>
    <scope>NUCLEOTIDE SEQUENCE</scope>
    <source>
        <strain evidence="5">Dzin_1.0</strain>
    </source>
</reference>
<sequence length="191" mass="20834">MLMGMAEMMSPEVFTRSPASWSRKSFDTGAVGLGIVAAMSTDLAGSDGLEPMSIVRPGAWLPVRKETTEAPSPEEMMWLVGGNQVEKRVYFDNGYGGMGCNYEGNSGVAYKPDFPAAGFLSWCHLCGKCLHGKDIFMYSEMGFCSVECRWEQIMNDEFMENYGSDQALKPFGCSSPYSTAPAVFFGPLATV</sequence>
<evidence type="ECO:0000256" key="1">
    <source>
        <dbReference type="ARBA" id="ARBA00009374"/>
    </source>
</evidence>
<evidence type="ECO:0000313" key="6">
    <source>
        <dbReference type="Proteomes" id="UP001085076"/>
    </source>
</evidence>
<dbReference type="PANTHER" id="PTHR47208:SF1">
    <property type="entry name" value="OS02G0174800 PROTEIN"/>
    <property type="match status" value="1"/>
</dbReference>
<accession>A0A9D5C398</accession>
<dbReference type="PANTHER" id="PTHR47208">
    <property type="entry name" value="OS02G0174800 PROTEIN"/>
    <property type="match status" value="1"/>
</dbReference>
<name>A0A9D5C398_9LILI</name>
<dbReference type="Pfam" id="PF04570">
    <property type="entry name" value="zf-FLZ"/>
    <property type="match status" value="1"/>
</dbReference>
<dbReference type="AlphaFoldDB" id="A0A9D5C398"/>
<dbReference type="InterPro" id="IPR044604">
    <property type="entry name" value="FLZ12/13/14"/>
</dbReference>
<dbReference type="EMBL" id="JAGGNH010000008">
    <property type="protein sequence ID" value="KAJ0965560.1"/>
    <property type="molecule type" value="Genomic_DNA"/>
</dbReference>
<evidence type="ECO:0000256" key="2">
    <source>
        <dbReference type="ARBA" id="ARBA00022723"/>
    </source>
</evidence>
<dbReference type="PROSITE" id="PS51795">
    <property type="entry name" value="ZF_FLZ"/>
    <property type="match status" value="1"/>
</dbReference>
<comment type="caution">
    <text evidence="5">The sequence shown here is derived from an EMBL/GenBank/DDBJ whole genome shotgun (WGS) entry which is preliminary data.</text>
</comment>
<keyword evidence="6" id="KW-1185">Reference proteome</keyword>
<dbReference type="InterPro" id="IPR007650">
    <property type="entry name" value="Zf-FLZ_dom"/>
</dbReference>
<dbReference type="GO" id="GO:0046872">
    <property type="term" value="F:metal ion binding"/>
    <property type="evidence" value="ECO:0007669"/>
    <property type="project" value="UniProtKB-KW"/>
</dbReference>
<comment type="similarity">
    <text evidence="1">Belongs to the FLZ family.</text>
</comment>
<dbReference type="Proteomes" id="UP001085076">
    <property type="component" value="Miscellaneous, Linkage group lg08"/>
</dbReference>
<feature type="domain" description="FLZ-type" evidence="4">
    <location>
        <begin position="118"/>
        <end position="160"/>
    </location>
</feature>
<dbReference type="OrthoDB" id="777466at2759"/>
<organism evidence="5 6">
    <name type="scientific">Dioscorea zingiberensis</name>
    <dbReference type="NCBI Taxonomy" id="325984"/>
    <lineage>
        <taxon>Eukaryota</taxon>
        <taxon>Viridiplantae</taxon>
        <taxon>Streptophyta</taxon>
        <taxon>Embryophyta</taxon>
        <taxon>Tracheophyta</taxon>
        <taxon>Spermatophyta</taxon>
        <taxon>Magnoliopsida</taxon>
        <taxon>Liliopsida</taxon>
        <taxon>Dioscoreales</taxon>
        <taxon>Dioscoreaceae</taxon>
        <taxon>Dioscorea</taxon>
    </lineage>
</organism>